<proteinExistence type="predicted"/>
<dbReference type="Gene3D" id="3.40.50.300">
    <property type="entry name" value="P-loop containing nucleotide triphosphate hydrolases"/>
    <property type="match status" value="1"/>
</dbReference>
<dbReference type="OrthoDB" id="2325716at2759"/>
<dbReference type="Pfam" id="PF25469">
    <property type="entry name" value="WHD_NWD1"/>
    <property type="match status" value="1"/>
</dbReference>
<reference evidence="6" key="1">
    <citation type="submission" date="2025-08" db="UniProtKB">
        <authorList>
            <consortium name="RefSeq"/>
        </authorList>
    </citation>
    <scope>IDENTIFICATION</scope>
</reference>
<dbReference type="SMART" id="SM00320">
    <property type="entry name" value="WD40"/>
    <property type="match status" value="7"/>
</dbReference>
<organism evidence="5 6">
    <name type="scientific">Chanos chanos</name>
    <name type="common">Milkfish</name>
    <name type="synonym">Mugil chanos</name>
    <dbReference type="NCBI Taxonomy" id="29144"/>
    <lineage>
        <taxon>Eukaryota</taxon>
        <taxon>Metazoa</taxon>
        <taxon>Chordata</taxon>
        <taxon>Craniata</taxon>
        <taxon>Vertebrata</taxon>
        <taxon>Euteleostomi</taxon>
        <taxon>Actinopterygii</taxon>
        <taxon>Neopterygii</taxon>
        <taxon>Teleostei</taxon>
        <taxon>Ostariophysi</taxon>
        <taxon>Gonorynchiformes</taxon>
        <taxon>Chanidae</taxon>
        <taxon>Chanos</taxon>
    </lineage>
</organism>
<dbReference type="InterPro" id="IPR056884">
    <property type="entry name" value="NPHP3-like_N"/>
</dbReference>
<dbReference type="PANTHER" id="PTHR19871:SF29">
    <property type="entry name" value="NACHT AND WD REPEAT DOMAIN-CONTAINING PROTEIN 2-LIKE"/>
    <property type="match status" value="1"/>
</dbReference>
<dbReference type="InterPro" id="IPR001680">
    <property type="entry name" value="WD40_rpt"/>
</dbReference>
<accession>A0A6J2UM39</accession>
<dbReference type="SUPFAM" id="SSF50998">
    <property type="entry name" value="Quinoprotein alcohol dehydrogenase-like"/>
    <property type="match status" value="1"/>
</dbReference>
<dbReference type="PANTHER" id="PTHR19871">
    <property type="entry name" value="BETA TRANSDUCIN-RELATED PROTEIN"/>
    <property type="match status" value="1"/>
</dbReference>
<dbReference type="InterPro" id="IPR057588">
    <property type="entry name" value="NWD1/2-like_WH"/>
</dbReference>
<feature type="domain" description="Nephrocystin 3-like N-terminal" evidence="3">
    <location>
        <begin position="343"/>
        <end position="463"/>
    </location>
</feature>
<dbReference type="Proteomes" id="UP000504632">
    <property type="component" value="Chromosome 2"/>
</dbReference>
<name>A0A6J2UM39_CHACN</name>
<evidence type="ECO:0000313" key="6">
    <source>
        <dbReference type="RefSeq" id="XP_030621093.1"/>
    </source>
</evidence>
<dbReference type="InterPro" id="IPR027417">
    <property type="entry name" value="P-loop_NTPase"/>
</dbReference>
<dbReference type="InterPro" id="IPR052752">
    <property type="entry name" value="NACHT-WD_repeat"/>
</dbReference>
<dbReference type="InParanoid" id="A0A6J2UM39"/>
<keyword evidence="5" id="KW-1185">Reference proteome</keyword>
<dbReference type="Pfam" id="PF24883">
    <property type="entry name" value="NPHP3_N"/>
    <property type="match status" value="1"/>
</dbReference>
<dbReference type="InterPro" id="IPR015943">
    <property type="entry name" value="WD40/YVTN_repeat-like_dom_sf"/>
</dbReference>
<evidence type="ECO:0000313" key="5">
    <source>
        <dbReference type="Proteomes" id="UP000504632"/>
    </source>
</evidence>
<gene>
    <name evidence="6" type="primary">LOC115804727</name>
</gene>
<protein>
    <submittedName>
        <fullName evidence="6">NACHT and WD repeat domain-containing protein 2</fullName>
    </submittedName>
</protein>
<sequence>MRCVKIYLCSNPDDSVVERRALRDRVFPRLREYCRQKYGVDFTVTDPYEGMRPHHWPSHQERSQLLQECRESSAGPFFVGLVGEHYGAACLPEQVEVSEFQQILQVCRQMQLSTEVLERCYRRDENTVPASYCLLKPADYVTLNNSKGEERAEVHWHETVQEATETVCGVVMQCVREGNLTSVEAQKYLRSGLDKELHLALGGSSSSDLSRCLCYVHRIITTKRSQRKVQNEARSDLQEQSKKLLTELRDHFLPGLVTSSHPLVYTTMTECDQWRGYTTDMRQHYTEALCQQLHSDLRCLIDSTVTRITNHANDSFTQHRDLSATYSRLYRIERAEVECVKAYLEQTDTRQPLVLISGPCSGKSVLLAHCASQVRAWLKDTKLFVIPHFANLNISLKDFIRNLYYQVVLLCTQTCNRCSHNNSPLREGLSNLLVSVSSFKHPLILFIDGLDQLPNTDRPLDMTWLPESLPPTLKIVISTSPSKSGVLLALKKQYPEHHYFVEMRPIESKSCIQMLTTLLETSQRKITSGQQMYVNQTFQKCSLPLCVDLLHLQVCVWTSESEVTENTLAQGVHANICGLLDHLEEIHGKALVTRTMGYLTLSRYGMTAAELTDVLSCDDEVLARFLSSESPAPSSLRVPEVVVERLLLDLKKFLIMRKIFGFQSLFWVSRHFPLVIRKRYLWSIELIKEMHHALADYFSGCWTCGKAKSLFICDTETPDTETHKTSDSPDVIPSKIYIDRLSPSQPWIFHYKSPVSMYSPVPDSAQGNLRKVLELPFHLREADRLEELGREVMMSYVYHLAMLENKLLEELVAWLKETSHFVFSRELLFLCAILENSACLLNDYPDALTLVMQAKLIPFLQVFPELKEYTNQVLSDRRNTVNAVVCPAPAVPSTFWALPEARRSPITHAAEAHGTIAVILSDGSVWAWNGCDSEGFKLPQSPEIQSTSISGSGNLFLMSTQNHKLLLWDINVQSNCEDIQFHRSRELQCTTYAVEGVLVSNDKLFVWWKGRNHVSVFDRRRKVEITQLQCFQDITCVSCSSDGQYVYCGQGKSTVSIFEPCGHNIATFTCSTGAPIINVTLCEGEENMTCVDSTGSVFVWDVEIVTEPKLVKDFSSQGQVLTTDLSKENNILLICKKQEVLLWDTCMADVGDQFKAPKGKTFIQAVLDRSSHFILALLDECPVILVWKWSTGQCVLSLDAGNTRITRLLKLGTTHLAAVTPTKVILWDKDLITEAATSPKSGVKVTKVVVESNGEHFYTTDNTELVCKWGRLSGNMEGQFQHLGPIDTMALSPDSEHLVTIASGDIYVWKTDTGKNLHRICDSQAYHILITPKSNFAVSLSQRGPSRVWKLGNGHVVCSIHYYLCNPVISPESTFLLGLHSGDLLAVSLWSGFVSKRFSCYNRSKVLAFHPLVNSPDYILVITKTGLLYSWKLTDETICQQFQMPKFLLCQPEVFQVSSDGSYAILSIKGTILSILDVTHGKLCSLKTEGCVLQAYLDHSGQYALCICNASVENLGCPCDLHAKPVLIAVRVSDGKKIGRFYLCKHPTVMCLSEDLCVYVGFEDGSVGIYSVDAEKNSINAKDHQNNVDTAMLCKFAKPLKWPPLPEPNITWMDL</sequence>
<evidence type="ECO:0000259" key="3">
    <source>
        <dbReference type="Pfam" id="PF24883"/>
    </source>
</evidence>
<dbReference type="RefSeq" id="XP_030621093.1">
    <property type="nucleotide sequence ID" value="XM_030765233.1"/>
</dbReference>
<dbReference type="SUPFAM" id="SSF69322">
    <property type="entry name" value="Tricorn protease domain 2"/>
    <property type="match status" value="1"/>
</dbReference>
<evidence type="ECO:0000256" key="1">
    <source>
        <dbReference type="ARBA" id="ARBA00022574"/>
    </source>
</evidence>
<dbReference type="InterPro" id="IPR011047">
    <property type="entry name" value="Quinoprotein_ADH-like_sf"/>
</dbReference>
<keyword evidence="1" id="KW-0853">WD repeat</keyword>
<dbReference type="GeneID" id="115804727"/>
<evidence type="ECO:0000259" key="4">
    <source>
        <dbReference type="Pfam" id="PF25469"/>
    </source>
</evidence>
<dbReference type="Gene3D" id="2.130.10.10">
    <property type="entry name" value="YVTN repeat-like/Quinoprotein amine dehydrogenase"/>
    <property type="match status" value="2"/>
</dbReference>
<keyword evidence="2" id="KW-0677">Repeat</keyword>
<feature type="domain" description="NWD1/2-like winged helix-turn-helix" evidence="4">
    <location>
        <begin position="564"/>
        <end position="687"/>
    </location>
</feature>
<evidence type="ECO:0000256" key="2">
    <source>
        <dbReference type="ARBA" id="ARBA00022737"/>
    </source>
</evidence>